<dbReference type="EMBL" id="VLPK01000001">
    <property type="protein sequence ID" value="TSJ44003.1"/>
    <property type="molecule type" value="Genomic_DNA"/>
</dbReference>
<gene>
    <name evidence="1" type="ORF">FO440_07460</name>
</gene>
<protein>
    <submittedName>
        <fullName evidence="1">Uncharacterized protein</fullName>
    </submittedName>
</protein>
<name>A0A556MVV2_9SPHI</name>
<dbReference type="RefSeq" id="WP_144247566.1">
    <property type="nucleotide sequence ID" value="NZ_VLPK01000001.1"/>
</dbReference>
<dbReference type="Proteomes" id="UP000318733">
    <property type="component" value="Unassembled WGS sequence"/>
</dbReference>
<proteinExistence type="predicted"/>
<sequence length="137" mass="15866">MLYSRIFKILIVIVTLPFLGCYTAAKYSYPLTENNVAIIKDTFFKNDTEYPWIIVDSIKTANEYILKGYRTVGINIKLNVQAAGKQDFIGYIRVTNLLFFRQFKMEKHFLAVLGQNLSNKTEIENASKKVLNEKIKQ</sequence>
<keyword evidence="2" id="KW-1185">Reference proteome</keyword>
<evidence type="ECO:0000313" key="1">
    <source>
        <dbReference type="EMBL" id="TSJ44003.1"/>
    </source>
</evidence>
<accession>A0A556MVV2</accession>
<organism evidence="1 2">
    <name type="scientific">Mucilaginibacter corticis</name>
    <dbReference type="NCBI Taxonomy" id="2597670"/>
    <lineage>
        <taxon>Bacteria</taxon>
        <taxon>Pseudomonadati</taxon>
        <taxon>Bacteroidota</taxon>
        <taxon>Sphingobacteriia</taxon>
        <taxon>Sphingobacteriales</taxon>
        <taxon>Sphingobacteriaceae</taxon>
        <taxon>Mucilaginibacter</taxon>
    </lineage>
</organism>
<comment type="caution">
    <text evidence="1">The sequence shown here is derived from an EMBL/GenBank/DDBJ whole genome shotgun (WGS) entry which is preliminary data.</text>
</comment>
<reference evidence="1 2" key="1">
    <citation type="submission" date="2019-07" db="EMBL/GenBank/DDBJ databases">
        <authorList>
            <person name="Huq M.A."/>
        </authorList>
    </citation>
    <scope>NUCLEOTIDE SEQUENCE [LARGE SCALE GENOMIC DNA]</scope>
    <source>
        <strain evidence="1 2">MAH-19</strain>
    </source>
</reference>
<dbReference type="AlphaFoldDB" id="A0A556MVV2"/>
<evidence type="ECO:0000313" key="2">
    <source>
        <dbReference type="Proteomes" id="UP000318733"/>
    </source>
</evidence>